<evidence type="ECO:0000313" key="3">
    <source>
        <dbReference type="EMBL" id="PWU69661.1"/>
    </source>
</evidence>
<feature type="transmembrane region" description="Helical" evidence="1">
    <location>
        <begin position="88"/>
        <end position="109"/>
    </location>
</feature>
<accession>A0A317L1E7</accession>
<feature type="transmembrane region" description="Helical" evidence="1">
    <location>
        <begin position="158"/>
        <end position="179"/>
    </location>
</feature>
<dbReference type="OrthoDB" id="9789113at2"/>
<evidence type="ECO:0000256" key="1">
    <source>
        <dbReference type="SAM" id="Phobius"/>
    </source>
</evidence>
<dbReference type="SMART" id="SM00014">
    <property type="entry name" value="acidPPc"/>
    <property type="match status" value="1"/>
</dbReference>
<keyword evidence="1" id="KW-1133">Transmembrane helix</keyword>
<feature type="transmembrane region" description="Helical" evidence="1">
    <location>
        <begin position="61"/>
        <end position="81"/>
    </location>
</feature>
<dbReference type="Pfam" id="PF01569">
    <property type="entry name" value="PAP2"/>
    <property type="match status" value="1"/>
</dbReference>
<feature type="domain" description="Phosphatidic acid phosphatase type 2/haloperoxidase" evidence="2">
    <location>
        <begin position="88"/>
        <end position="200"/>
    </location>
</feature>
<dbReference type="CDD" id="cd03392">
    <property type="entry name" value="PAP2_like_2"/>
    <property type="match status" value="1"/>
</dbReference>
<feature type="transmembrane region" description="Helical" evidence="1">
    <location>
        <begin position="185"/>
        <end position="208"/>
    </location>
</feature>
<dbReference type="AlphaFoldDB" id="A0A317L1E7"/>
<sequence>MALIILIIGFAFIIGSTFLFIEIADDILEDEKFYIDQVVQDVMESARDTWFHSLMETITELGSVPILTIATIVLVSYLFLFKKRKWEAIFFGINMVGISLLTKGLKLIFQRDRPEILMQYDGTGFSFPSGHSTGSIAFYGFCIYLVARSRWKSRTKWLCNSVLSLLIVLIPLSRTVLSVHYFTDVLAGVSLGLAWLLVCIFGLQILLWRRRHHHFN</sequence>
<keyword evidence="1" id="KW-0812">Transmembrane</keyword>
<dbReference type="PANTHER" id="PTHR14969">
    <property type="entry name" value="SPHINGOSINE-1-PHOSPHATE PHOSPHOHYDROLASE"/>
    <property type="match status" value="1"/>
</dbReference>
<dbReference type="SUPFAM" id="SSF48317">
    <property type="entry name" value="Acid phosphatase/Vanadium-dependent haloperoxidase"/>
    <property type="match status" value="1"/>
</dbReference>
<evidence type="ECO:0000313" key="4">
    <source>
        <dbReference type="Proteomes" id="UP000245624"/>
    </source>
</evidence>
<feature type="transmembrane region" description="Helical" evidence="1">
    <location>
        <begin position="129"/>
        <end position="146"/>
    </location>
</feature>
<name>A0A317L1E7_9BACI</name>
<gene>
    <name evidence="3" type="ORF">DLJ74_06135</name>
</gene>
<dbReference type="InterPro" id="IPR000326">
    <property type="entry name" value="PAP2/HPO"/>
</dbReference>
<dbReference type="InterPro" id="IPR036938">
    <property type="entry name" value="PAP2/HPO_sf"/>
</dbReference>
<dbReference type="Gene3D" id="1.20.144.10">
    <property type="entry name" value="Phosphatidic acid phosphatase type 2/haloperoxidase"/>
    <property type="match status" value="2"/>
</dbReference>
<dbReference type="EMBL" id="QGTD01000005">
    <property type="protein sequence ID" value="PWU69661.1"/>
    <property type="molecule type" value="Genomic_DNA"/>
</dbReference>
<dbReference type="PANTHER" id="PTHR14969:SF13">
    <property type="entry name" value="AT30094P"/>
    <property type="match status" value="1"/>
</dbReference>
<comment type="caution">
    <text evidence="3">The sequence shown here is derived from an EMBL/GenBank/DDBJ whole genome shotgun (WGS) entry which is preliminary data.</text>
</comment>
<proteinExistence type="predicted"/>
<organism evidence="3 4">
    <name type="scientific">Gracilibacillus dipsosauri</name>
    <dbReference type="NCBI Taxonomy" id="178340"/>
    <lineage>
        <taxon>Bacteria</taxon>
        <taxon>Bacillati</taxon>
        <taxon>Bacillota</taxon>
        <taxon>Bacilli</taxon>
        <taxon>Bacillales</taxon>
        <taxon>Bacillaceae</taxon>
        <taxon>Gracilibacillus</taxon>
    </lineage>
</organism>
<protein>
    <submittedName>
        <fullName evidence="3">Phosphatase PAP2 family protein</fullName>
    </submittedName>
</protein>
<reference evidence="3 4" key="1">
    <citation type="submission" date="2018-05" db="EMBL/GenBank/DDBJ databases">
        <title>Genomic analysis of Gracilibacillus dipsosauri DD1 reveals novel features of a salt-tolerant amylase.</title>
        <authorList>
            <person name="Deutch C.E."/>
            <person name="Yang S."/>
        </authorList>
    </citation>
    <scope>NUCLEOTIDE SEQUENCE [LARGE SCALE GENOMIC DNA]</scope>
    <source>
        <strain evidence="3 4">DD1</strain>
    </source>
</reference>
<evidence type="ECO:0000259" key="2">
    <source>
        <dbReference type="SMART" id="SM00014"/>
    </source>
</evidence>
<keyword evidence="4" id="KW-1185">Reference proteome</keyword>
<keyword evidence="1" id="KW-0472">Membrane</keyword>
<dbReference type="Proteomes" id="UP000245624">
    <property type="component" value="Unassembled WGS sequence"/>
</dbReference>